<evidence type="ECO:0000256" key="1">
    <source>
        <dbReference type="SAM" id="MobiDB-lite"/>
    </source>
</evidence>
<feature type="compositionally biased region" description="Basic and acidic residues" evidence="1">
    <location>
        <begin position="32"/>
        <end position="47"/>
    </location>
</feature>
<dbReference type="Proteomes" id="UP001596540">
    <property type="component" value="Unassembled WGS sequence"/>
</dbReference>
<evidence type="ECO:0000313" key="3">
    <source>
        <dbReference type="Proteomes" id="UP001596540"/>
    </source>
</evidence>
<proteinExistence type="predicted"/>
<evidence type="ECO:0000313" key="2">
    <source>
        <dbReference type="EMBL" id="MFC7330774.1"/>
    </source>
</evidence>
<keyword evidence="3" id="KW-1185">Reference proteome</keyword>
<comment type="caution">
    <text evidence="2">The sequence shown here is derived from an EMBL/GenBank/DDBJ whole genome shotgun (WGS) entry which is preliminary data.</text>
</comment>
<dbReference type="EMBL" id="JBHTBH010000014">
    <property type="protein sequence ID" value="MFC7330774.1"/>
    <property type="molecule type" value="Genomic_DNA"/>
</dbReference>
<feature type="region of interest" description="Disordered" evidence="1">
    <location>
        <begin position="32"/>
        <end position="56"/>
    </location>
</feature>
<name>A0ABW2KMW1_9ACTN</name>
<dbReference type="RefSeq" id="WP_379873421.1">
    <property type="nucleotide sequence ID" value="NZ_JBHTBH010000014.1"/>
</dbReference>
<sequence>MSKDDAKHRKLREQRDEAWQIANWVRDELAPHVSNEERHRVDRVDRALRRKQGRDR</sequence>
<gene>
    <name evidence="2" type="ORF">ACFQRF_23865</name>
</gene>
<reference evidence="3" key="1">
    <citation type="journal article" date="2019" name="Int. J. Syst. Evol. Microbiol.">
        <title>The Global Catalogue of Microorganisms (GCM) 10K type strain sequencing project: providing services to taxonomists for standard genome sequencing and annotation.</title>
        <authorList>
            <consortium name="The Broad Institute Genomics Platform"/>
            <consortium name="The Broad Institute Genome Sequencing Center for Infectious Disease"/>
            <person name="Wu L."/>
            <person name="Ma J."/>
        </authorList>
    </citation>
    <scope>NUCLEOTIDE SEQUENCE [LARGE SCALE GENOMIC DNA]</scope>
    <source>
        <strain evidence="3">CGMCC 4.7382</strain>
    </source>
</reference>
<accession>A0ABW2KMW1</accession>
<protein>
    <submittedName>
        <fullName evidence="2">Uncharacterized protein</fullName>
    </submittedName>
</protein>
<organism evidence="2 3">
    <name type="scientific">Marinactinospora rubrisoli</name>
    <dbReference type="NCBI Taxonomy" id="2715399"/>
    <lineage>
        <taxon>Bacteria</taxon>
        <taxon>Bacillati</taxon>
        <taxon>Actinomycetota</taxon>
        <taxon>Actinomycetes</taxon>
        <taxon>Streptosporangiales</taxon>
        <taxon>Nocardiopsidaceae</taxon>
        <taxon>Marinactinospora</taxon>
    </lineage>
</organism>